<evidence type="ECO:0000256" key="3">
    <source>
        <dbReference type="ARBA" id="ARBA00022490"/>
    </source>
</evidence>
<evidence type="ECO:0000259" key="10">
    <source>
        <dbReference type="PROSITE" id="PS50198"/>
    </source>
</evidence>
<dbReference type="InterPro" id="IPR046357">
    <property type="entry name" value="PPIase_dom_sf"/>
</dbReference>
<evidence type="ECO:0000313" key="11">
    <source>
        <dbReference type="EMBL" id="EAU53964.1"/>
    </source>
</evidence>
<dbReference type="Proteomes" id="UP000005297">
    <property type="component" value="Unassembled WGS sequence"/>
</dbReference>
<dbReference type="InParanoid" id="Q0EXF2"/>
<dbReference type="GO" id="GO:0005737">
    <property type="term" value="C:cytoplasm"/>
    <property type="evidence" value="ECO:0007669"/>
    <property type="project" value="UniProtKB-SubCell"/>
</dbReference>
<name>Q0EXF2_9PROT</name>
<comment type="function">
    <text evidence="8">PPIases accelerate the folding of proteins. It prefers amino acid residues with hydrophobic side chains like leucine and phenylalanine in the P1 position of the peptides substrates.</text>
</comment>
<dbReference type="STRING" id="314344.AL013_09775"/>
<dbReference type="eggNOG" id="COG0760">
    <property type="taxonomic scope" value="Bacteria"/>
</dbReference>
<comment type="similarity">
    <text evidence="2">Belongs to the PpiC/parvulin rotamase family.</text>
</comment>
<keyword evidence="9" id="KW-0697">Rotamase</keyword>
<evidence type="ECO:0000256" key="6">
    <source>
        <dbReference type="ARBA" id="ARBA00041926"/>
    </source>
</evidence>
<dbReference type="PANTHER" id="PTHR43629:SF3">
    <property type="entry name" value="PEPTIDYL-PROLYL CIS-TRANS ISOMERASE C"/>
    <property type="match status" value="1"/>
</dbReference>
<dbReference type="EMBL" id="AATS01000014">
    <property type="protein sequence ID" value="EAU53964.1"/>
    <property type="molecule type" value="Genomic_DNA"/>
</dbReference>
<evidence type="ECO:0000256" key="9">
    <source>
        <dbReference type="PROSITE-ProRule" id="PRU00278"/>
    </source>
</evidence>
<keyword evidence="3" id="KW-0963">Cytoplasm</keyword>
<dbReference type="PROSITE" id="PS50198">
    <property type="entry name" value="PPIC_PPIASE_2"/>
    <property type="match status" value="1"/>
</dbReference>
<keyword evidence="4 9" id="KW-0413">Isomerase</keyword>
<feature type="domain" description="PpiC" evidence="10">
    <location>
        <begin position="8"/>
        <end position="97"/>
    </location>
</feature>
<dbReference type="PROSITE" id="PS01096">
    <property type="entry name" value="PPIC_PPIASE_1"/>
    <property type="match status" value="1"/>
</dbReference>
<gene>
    <name evidence="11" type="ORF">SPV1_13237</name>
</gene>
<evidence type="ECO:0000313" key="12">
    <source>
        <dbReference type="Proteomes" id="UP000005297"/>
    </source>
</evidence>
<comment type="caution">
    <text evidence="11">The sequence shown here is derived from an EMBL/GenBank/DDBJ whole genome shotgun (WGS) entry which is preliminary data.</text>
</comment>
<comment type="subcellular location">
    <subcellularLocation>
        <location evidence="1">Cytoplasm</location>
    </subcellularLocation>
</comment>
<dbReference type="Gene3D" id="3.10.50.40">
    <property type="match status" value="1"/>
</dbReference>
<evidence type="ECO:0000256" key="8">
    <source>
        <dbReference type="ARBA" id="ARBA00046231"/>
    </source>
</evidence>
<keyword evidence="12" id="KW-1185">Reference proteome</keyword>
<evidence type="ECO:0000256" key="1">
    <source>
        <dbReference type="ARBA" id="ARBA00004496"/>
    </source>
</evidence>
<organism evidence="11 12">
    <name type="scientific">Mariprofundus ferrooxydans PV-1</name>
    <dbReference type="NCBI Taxonomy" id="314345"/>
    <lineage>
        <taxon>Bacteria</taxon>
        <taxon>Pseudomonadati</taxon>
        <taxon>Pseudomonadota</taxon>
        <taxon>Candidatius Mariprofundia</taxon>
        <taxon>Mariprofundales</taxon>
        <taxon>Mariprofundaceae</taxon>
        <taxon>Mariprofundus</taxon>
    </lineage>
</organism>
<accession>Q0EXF2</accession>
<dbReference type="SUPFAM" id="SSF54534">
    <property type="entry name" value="FKBP-like"/>
    <property type="match status" value="1"/>
</dbReference>
<dbReference type="PANTHER" id="PTHR43629">
    <property type="entry name" value="PEPTIDYL-PROLYL CIS-TRANS ISOMERASE"/>
    <property type="match status" value="1"/>
</dbReference>
<dbReference type="Pfam" id="PF00639">
    <property type="entry name" value="Rotamase"/>
    <property type="match status" value="1"/>
</dbReference>
<protein>
    <recommendedName>
        <fullName evidence="5">Peptidyl-prolyl cis-trans isomerase C</fullName>
    </recommendedName>
    <alternativeName>
        <fullName evidence="7">Parvulin</fullName>
    </alternativeName>
    <alternativeName>
        <fullName evidence="6">Rotamase C</fullName>
    </alternativeName>
</protein>
<evidence type="ECO:0000256" key="4">
    <source>
        <dbReference type="ARBA" id="ARBA00023235"/>
    </source>
</evidence>
<reference evidence="11 12" key="1">
    <citation type="submission" date="2006-09" db="EMBL/GenBank/DDBJ databases">
        <authorList>
            <person name="Emerson D."/>
            <person name="Ferriera S."/>
            <person name="Johnson J."/>
            <person name="Kravitz S."/>
            <person name="Halpern A."/>
            <person name="Remington K."/>
            <person name="Beeson K."/>
            <person name="Tran B."/>
            <person name="Rogers Y.-H."/>
            <person name="Friedman R."/>
            <person name="Venter J.C."/>
        </authorList>
    </citation>
    <scope>NUCLEOTIDE SEQUENCE [LARGE SCALE GENOMIC DNA]</scope>
    <source>
        <strain evidence="11 12">PV-1</strain>
    </source>
</reference>
<dbReference type="InterPro" id="IPR000297">
    <property type="entry name" value="PPIase_PpiC"/>
</dbReference>
<dbReference type="InterPro" id="IPR023058">
    <property type="entry name" value="PPIase_PpiC_CS"/>
</dbReference>
<dbReference type="GO" id="GO:0003755">
    <property type="term" value="F:peptidyl-prolyl cis-trans isomerase activity"/>
    <property type="evidence" value="ECO:0007669"/>
    <property type="project" value="UniProtKB-KW"/>
</dbReference>
<evidence type="ECO:0000256" key="5">
    <source>
        <dbReference type="ARBA" id="ARBA00040926"/>
    </source>
</evidence>
<evidence type="ECO:0000256" key="7">
    <source>
        <dbReference type="ARBA" id="ARBA00043072"/>
    </source>
</evidence>
<proteinExistence type="inferred from homology"/>
<sequence>MTEELACMKSAMAKHILVKTKAEAEALKVRLAGGADFAALARKYSLCPSKKRGGDLGEIYPGQLVRPIENVIFKQPLLKLHGPVKSQFGYHLVIVYFRS</sequence>
<evidence type="ECO:0000256" key="2">
    <source>
        <dbReference type="ARBA" id="ARBA00007656"/>
    </source>
</evidence>
<dbReference type="AlphaFoldDB" id="Q0EXF2"/>
<dbReference type="InterPro" id="IPR052204">
    <property type="entry name" value="PpiC/parvulin_rotamase"/>
</dbReference>
<dbReference type="HOGENOM" id="CLU_090028_6_1_0"/>